<name>A0A2S4PNR6_9PEZI</name>
<evidence type="ECO:0000313" key="2">
    <source>
        <dbReference type="EMBL" id="POS83689.1"/>
    </source>
</evidence>
<comment type="caution">
    <text evidence="2">The sequence shown here is derived from an EMBL/GenBank/DDBJ whole genome shotgun (WGS) entry which is preliminary data.</text>
</comment>
<feature type="compositionally biased region" description="Pro residues" evidence="1">
    <location>
        <begin position="1117"/>
        <end position="1145"/>
    </location>
</feature>
<dbReference type="STRING" id="225359.A0A2S4PNR6"/>
<feature type="region of interest" description="Disordered" evidence="1">
    <location>
        <begin position="766"/>
        <end position="836"/>
    </location>
</feature>
<accession>A0A2S4PNR6</accession>
<dbReference type="SUPFAM" id="SSF50965">
    <property type="entry name" value="Galactose oxidase, central domain"/>
    <property type="match status" value="1"/>
</dbReference>
<feature type="region of interest" description="Disordered" evidence="1">
    <location>
        <begin position="889"/>
        <end position="941"/>
    </location>
</feature>
<feature type="compositionally biased region" description="Basic and acidic residues" evidence="1">
    <location>
        <begin position="904"/>
        <end position="913"/>
    </location>
</feature>
<feature type="compositionally biased region" description="Polar residues" evidence="1">
    <location>
        <begin position="766"/>
        <end position="796"/>
    </location>
</feature>
<feature type="non-terminal residue" evidence="2">
    <location>
        <position position="1265"/>
    </location>
</feature>
<dbReference type="OrthoDB" id="205993at2759"/>
<sequence length="1265" mass="138198">MGLLPLAISQVLPYNPTTILRDPKTKNFVYIFQQIPGPNNYQLVSIDISSTLSISNVSFTIISQDLPFSNEDNTALIPSISERGDISIYTGKCETPNTSALWRYQFSDPDSKTTGNWIQVSIRAAADMTSTSLPGAYFLTRAITFSTLVDEDSSQTNIYTFGGLCPKTNATLVSWQSAARYSNHMLRLTPTSDLNYTVEIMTSRNSPVAEAGFSFTGLIPSYSNTSNFKTQQQSFVMIGGHTQDAFISMGQVAIWSLPEEAWSFVKVDLPSTGKLNNQVTENNGLRPLDSRSGHTAVLNEDGSKLIIFGGWVGDITQAAVPQLIVLNLGTGYGGSGNWEWSVPAGQPSGAGVYGHGATMLPGNVMMISGGFEISLNMKKRDTDSGILKMMFFNVTSLTWITSYTSPEYFPQKSAHQGTSSLGIRIAVGICLAVVVGSVLLCVGLRRHQKNRDQIDSNNKDLSAVATNSIQDPIPEMRSSQSGVFPYTNIGWNRGLEDYEHEDYNVDTHGTTSQYEYTDLRANSLDESMYIIPQHKQAAQRLSYARLRGAYQSSNLDKNNLVTSRGTAGAIHPIYEADENDEIDDNTGDLGVAPGFLDSTHNRQVVKRNSDPFKDPNIQHSIVRNTQTPESDLAAREQDIKDWVSEWAEGDMLMNPRVKSHSTIKRTSPSRKATVVTASTPESLTAEEDGSSISNFSEHTEKSQAASGKFAGIAASSNSRSNSLRSFVVGMNPFGTNTYSSSSKQATGDIEPNTILDGIMQSIPSTQNVLSGSAHSSRTGKSFRSAQTSVHSTSSEGEQLLPQEIDGNSNRNMSSSSEQLEAYTSGSPSKSKPQSLRKSHTSWLGSLKKVFVSPSEDFTFRLSPSDFSYHDAEAGASGLPLNRYSLGETRRTVSASGELSYRKQGKSDSQEKMDQFAIASSSGSSDSVNSHPACQSSERDDDWNIERAVENRLVQVTFTVPKQKLRVVTSDDKNVGDISIAQSTDSGNSDVKKTILKPSIRGVTPTEESEDLGIVSGSFLDSYRLEDKSFSTKDKGKQKAIDTDDIFQSHVDNSANFQSEDGDLSLKIEDHTKRDDRTRISVASSTSKSGSSSRKSRVLEIVEPTYYKATAHDGFKPILPPISPIPQLTHPPDPFNSSQPPHPPSTSTPLNTSVANRQIREPVPPSKRILPDISHNDVGEEMSDVSKFIPQELAEIVAIRQRRERAWHARILICTSVISNIDSTLADLKDEISREEAAAFQVYLRQTILPNKPIVVAAPITIPKST</sequence>
<protein>
    <submittedName>
        <fullName evidence="2">Uncharacterized protein</fullName>
    </submittedName>
</protein>
<feature type="compositionally biased region" description="Low complexity" evidence="1">
    <location>
        <begin position="1080"/>
        <end position="1092"/>
    </location>
</feature>
<feature type="region of interest" description="Disordered" evidence="1">
    <location>
        <begin position="657"/>
        <end position="699"/>
    </location>
</feature>
<feature type="compositionally biased region" description="Low complexity" evidence="1">
    <location>
        <begin position="919"/>
        <end position="929"/>
    </location>
</feature>
<reference evidence="2 3" key="1">
    <citation type="submission" date="2017-10" db="EMBL/GenBank/DDBJ databases">
        <title>Development of genomic resources for the powdery mildew, Erysiphe pulchra.</title>
        <authorList>
            <person name="Wadl P.A."/>
            <person name="Mack B.M."/>
            <person name="Moore G."/>
            <person name="Beltz S.B."/>
        </authorList>
    </citation>
    <scope>NUCLEOTIDE SEQUENCE [LARGE SCALE GENOMIC DNA]</scope>
    <source>
        <strain evidence="2">Cflorida</strain>
    </source>
</reference>
<keyword evidence="3" id="KW-1185">Reference proteome</keyword>
<dbReference type="InterPro" id="IPR011043">
    <property type="entry name" value="Gal_Oxase/kelch_b-propeller"/>
</dbReference>
<dbReference type="Gene3D" id="2.120.10.80">
    <property type="entry name" value="Kelch-type beta propeller"/>
    <property type="match status" value="1"/>
</dbReference>
<feature type="compositionally biased region" description="Polar residues" evidence="1">
    <location>
        <begin position="664"/>
        <end position="682"/>
    </location>
</feature>
<dbReference type="InterPro" id="IPR015915">
    <property type="entry name" value="Kelch-typ_b-propeller"/>
</dbReference>
<organism evidence="2 3">
    <name type="scientific">Erysiphe pulchra</name>
    <dbReference type="NCBI Taxonomy" id="225359"/>
    <lineage>
        <taxon>Eukaryota</taxon>
        <taxon>Fungi</taxon>
        <taxon>Dikarya</taxon>
        <taxon>Ascomycota</taxon>
        <taxon>Pezizomycotina</taxon>
        <taxon>Leotiomycetes</taxon>
        <taxon>Erysiphales</taxon>
        <taxon>Erysiphaceae</taxon>
        <taxon>Erysiphe</taxon>
    </lineage>
</organism>
<proteinExistence type="predicted"/>
<dbReference type="Proteomes" id="UP000237438">
    <property type="component" value="Unassembled WGS sequence"/>
</dbReference>
<dbReference type="AlphaFoldDB" id="A0A2S4PNR6"/>
<evidence type="ECO:0000256" key="1">
    <source>
        <dbReference type="SAM" id="MobiDB-lite"/>
    </source>
</evidence>
<evidence type="ECO:0000313" key="3">
    <source>
        <dbReference type="Proteomes" id="UP000237438"/>
    </source>
</evidence>
<gene>
    <name evidence="2" type="ORF">EPUL_006258</name>
</gene>
<feature type="compositionally biased region" description="Polar residues" evidence="1">
    <location>
        <begin position="805"/>
        <end position="833"/>
    </location>
</feature>
<feature type="region of interest" description="Disordered" evidence="1">
    <location>
        <begin position="1117"/>
        <end position="1157"/>
    </location>
</feature>
<dbReference type="EMBL" id="PEDP01001417">
    <property type="protein sequence ID" value="POS83689.1"/>
    <property type="molecule type" value="Genomic_DNA"/>
</dbReference>
<feature type="region of interest" description="Disordered" evidence="1">
    <location>
        <begin position="1076"/>
        <end position="1095"/>
    </location>
</feature>